<dbReference type="EMBL" id="LT598480">
    <property type="protein sequence ID" value="SCV03311.1"/>
    <property type="molecule type" value="Genomic_DNA"/>
</dbReference>
<dbReference type="InterPro" id="IPR018060">
    <property type="entry name" value="HTH_AraC"/>
</dbReference>
<keyword evidence="4" id="KW-0010">Activator</keyword>
<proteinExistence type="predicted"/>
<evidence type="ECO:0000256" key="2">
    <source>
        <dbReference type="ARBA" id="ARBA00022603"/>
    </source>
</evidence>
<evidence type="ECO:0000313" key="9">
    <source>
        <dbReference type="Proteomes" id="UP000191144"/>
    </source>
</evidence>
<keyword evidence="2" id="KW-0489">Methyltransferase</keyword>
<dbReference type="InterPro" id="IPR009057">
    <property type="entry name" value="Homeodomain-like_sf"/>
</dbReference>
<reference evidence="9" key="1">
    <citation type="submission" date="2016-03" db="EMBL/GenBank/DDBJ databases">
        <authorList>
            <person name="Devillers Hugo."/>
        </authorList>
    </citation>
    <scope>NUCLEOTIDE SEQUENCE [LARGE SCALE GENOMIC DNA]</scope>
</reference>
<evidence type="ECO:0000256" key="3">
    <source>
        <dbReference type="ARBA" id="ARBA00023015"/>
    </source>
</evidence>
<keyword evidence="2" id="KW-0808">Transferase</keyword>
<dbReference type="GO" id="GO:0043565">
    <property type="term" value="F:sequence-specific DNA binding"/>
    <property type="evidence" value="ECO:0007669"/>
    <property type="project" value="InterPro"/>
</dbReference>
<sequence>MTLSVNFLTSEDKYDAIKDRNPKAEGVFVYAVKTTGVVCRPTCSARLALFKNILFFATLQEAIELGFRPCRKCKPEIQMGWNRHRKLVIALIALFHEMQATGRSAGDLKLAEIAKSVHISKWQLIKVFKRYTGTTPMKYFQGILDGKKPLRENDIPNVVTKKRELGPKTEEKSTDGGESSVHLSVYFEGILDDDWVTEFYGR</sequence>
<evidence type="ECO:0000259" key="6">
    <source>
        <dbReference type="Pfam" id="PF00165"/>
    </source>
</evidence>
<accession>A0A1G4KFG9</accession>
<gene>
    <name evidence="8" type="ORF">LAME_0H09406G</name>
</gene>
<dbReference type="GO" id="GO:0003700">
    <property type="term" value="F:DNA-binding transcription factor activity"/>
    <property type="evidence" value="ECO:0007669"/>
    <property type="project" value="InterPro"/>
</dbReference>
<dbReference type="Gene3D" id="3.40.10.10">
    <property type="entry name" value="DNA Methylphosphotriester Repair Domain"/>
    <property type="match status" value="1"/>
</dbReference>
<dbReference type="Pfam" id="PF02805">
    <property type="entry name" value="Ada_Zn_binding"/>
    <property type="match status" value="1"/>
</dbReference>
<dbReference type="OrthoDB" id="2447880at2759"/>
<keyword evidence="5" id="KW-0804">Transcription</keyword>
<evidence type="ECO:0000256" key="1">
    <source>
        <dbReference type="ARBA" id="ARBA00001947"/>
    </source>
</evidence>
<evidence type="ECO:0000313" key="8">
    <source>
        <dbReference type="EMBL" id="SCV03311.1"/>
    </source>
</evidence>
<dbReference type="GO" id="GO:0032259">
    <property type="term" value="P:methylation"/>
    <property type="evidence" value="ECO:0007669"/>
    <property type="project" value="UniProtKB-KW"/>
</dbReference>
<dbReference type="SUPFAM" id="SSF46689">
    <property type="entry name" value="Homeodomain-like"/>
    <property type="match status" value="1"/>
</dbReference>
<keyword evidence="9" id="KW-1185">Reference proteome</keyword>
<organism evidence="8 9">
    <name type="scientific">Lachancea meyersii CBS 8951</name>
    <dbReference type="NCBI Taxonomy" id="1266667"/>
    <lineage>
        <taxon>Eukaryota</taxon>
        <taxon>Fungi</taxon>
        <taxon>Dikarya</taxon>
        <taxon>Ascomycota</taxon>
        <taxon>Saccharomycotina</taxon>
        <taxon>Saccharomycetes</taxon>
        <taxon>Saccharomycetales</taxon>
        <taxon>Saccharomycetaceae</taxon>
        <taxon>Lachancea</taxon>
    </lineage>
</organism>
<dbReference type="GO" id="GO:0008270">
    <property type="term" value="F:zinc ion binding"/>
    <property type="evidence" value="ECO:0007669"/>
    <property type="project" value="InterPro"/>
</dbReference>
<dbReference type="GO" id="GO:0008168">
    <property type="term" value="F:methyltransferase activity"/>
    <property type="evidence" value="ECO:0007669"/>
    <property type="project" value="UniProtKB-KW"/>
</dbReference>
<dbReference type="InterPro" id="IPR004026">
    <property type="entry name" value="Ada_DNA_repair_Zn-bd"/>
</dbReference>
<dbReference type="AlphaFoldDB" id="A0A1G4KFG9"/>
<feature type="domain" description="Ada DNA repair metal-binding" evidence="7">
    <location>
        <begin position="13"/>
        <end position="76"/>
    </location>
</feature>
<evidence type="ECO:0000256" key="4">
    <source>
        <dbReference type="ARBA" id="ARBA00023159"/>
    </source>
</evidence>
<dbReference type="Proteomes" id="UP000191144">
    <property type="component" value="Chromosome H"/>
</dbReference>
<dbReference type="Gene3D" id="1.10.10.60">
    <property type="entry name" value="Homeodomain-like"/>
    <property type="match status" value="1"/>
</dbReference>
<dbReference type="SUPFAM" id="SSF57884">
    <property type="entry name" value="Ada DNA repair protein, N-terminal domain (N-Ada 10)"/>
    <property type="match status" value="1"/>
</dbReference>
<keyword evidence="3" id="KW-0805">Transcription regulation</keyword>
<evidence type="ECO:0000256" key="5">
    <source>
        <dbReference type="ARBA" id="ARBA00023163"/>
    </source>
</evidence>
<feature type="domain" description="HTH araC/xylS-type" evidence="6">
    <location>
        <begin position="106"/>
        <end position="140"/>
    </location>
</feature>
<name>A0A1G4KFG9_9SACH</name>
<dbReference type="GO" id="GO:0006281">
    <property type="term" value="P:DNA repair"/>
    <property type="evidence" value="ECO:0007669"/>
    <property type="project" value="InterPro"/>
</dbReference>
<evidence type="ECO:0000259" key="7">
    <source>
        <dbReference type="Pfam" id="PF02805"/>
    </source>
</evidence>
<protein>
    <submittedName>
        <fullName evidence="8">LAME_0H09406g1_1</fullName>
    </submittedName>
</protein>
<comment type="cofactor">
    <cofactor evidence="1">
        <name>Zn(2+)</name>
        <dbReference type="ChEBI" id="CHEBI:29105"/>
    </cofactor>
</comment>
<dbReference type="Pfam" id="PF00165">
    <property type="entry name" value="HTH_AraC"/>
    <property type="match status" value="1"/>
</dbReference>
<dbReference type="InterPro" id="IPR035451">
    <property type="entry name" value="Ada-like_dom_sf"/>
</dbReference>